<dbReference type="AlphaFoldDB" id="A0A2I7SKB7"/>
<gene>
    <name evidence="1" type="ORF">C1A40_13240</name>
</gene>
<dbReference type="KEGG" id="taj:C1A40_13240"/>
<keyword evidence="2" id="KW-1185">Reference proteome</keyword>
<name>A0A2I7SKB7_9FLAO</name>
<dbReference type="OrthoDB" id="606851at2"/>
<dbReference type="EMBL" id="CP025938">
    <property type="protein sequence ID" value="AUS06348.1"/>
    <property type="molecule type" value="Genomic_DNA"/>
</dbReference>
<protein>
    <recommendedName>
        <fullName evidence="3">Carboxypeptidase regulatory-like domain-containing protein</fullName>
    </recommendedName>
</protein>
<evidence type="ECO:0008006" key="3">
    <source>
        <dbReference type="Google" id="ProtNLM"/>
    </source>
</evidence>
<dbReference type="Proteomes" id="UP000236592">
    <property type="component" value="Chromosome"/>
</dbReference>
<organism evidence="1 2">
    <name type="scientific">Pseudotamlana carrageenivorans</name>
    <dbReference type="NCBI Taxonomy" id="2069432"/>
    <lineage>
        <taxon>Bacteria</taxon>
        <taxon>Pseudomonadati</taxon>
        <taxon>Bacteroidota</taxon>
        <taxon>Flavobacteriia</taxon>
        <taxon>Flavobacteriales</taxon>
        <taxon>Flavobacteriaceae</taxon>
        <taxon>Pseudotamlana</taxon>
    </lineage>
</organism>
<reference evidence="2" key="1">
    <citation type="submission" date="2018-01" db="EMBL/GenBank/DDBJ databases">
        <title>Complete genome of Tamlana sp. UJ94.</title>
        <authorList>
            <person name="Jung J."/>
            <person name="Chung D."/>
            <person name="Bae S.S."/>
            <person name="Baek K."/>
        </authorList>
    </citation>
    <scope>NUCLEOTIDE SEQUENCE [LARGE SCALE GENOMIC DNA]</scope>
    <source>
        <strain evidence="2">UJ94</strain>
    </source>
</reference>
<proteinExistence type="predicted"/>
<accession>A0A2I7SKB7</accession>
<evidence type="ECO:0000313" key="1">
    <source>
        <dbReference type="EMBL" id="AUS06348.1"/>
    </source>
</evidence>
<evidence type="ECO:0000313" key="2">
    <source>
        <dbReference type="Proteomes" id="UP000236592"/>
    </source>
</evidence>
<sequence length="64" mass="7100">MKLKLFTIGVLFLLTYFKIQAQVTGIILDSESQIPVDYATVALYKVADSTLVNGVITNEQGFFL</sequence>
<dbReference type="RefSeq" id="WP_102996303.1">
    <property type="nucleotide sequence ID" value="NZ_CP025938.1"/>
</dbReference>